<evidence type="ECO:0000313" key="3">
    <source>
        <dbReference type="EMBL" id="MBB6129076.1"/>
    </source>
</evidence>
<gene>
    <name evidence="3" type="ORF">HDF22_003201</name>
    <name evidence="2" type="ORF">HDF23_005031</name>
</gene>
<dbReference type="Proteomes" id="UP000541583">
    <property type="component" value="Unassembled WGS sequence"/>
</dbReference>
<reference evidence="4 5" key="1">
    <citation type="submission" date="2020-08" db="EMBL/GenBank/DDBJ databases">
        <title>Genomic Encyclopedia of Type Strains, Phase IV (KMG-V): Genome sequencing to study the core and pangenomes of soil and plant-associated prokaryotes.</title>
        <authorList>
            <person name="Whitman W."/>
        </authorList>
    </citation>
    <scope>NUCLEOTIDE SEQUENCE [LARGE SCALE GENOMIC DNA]</scope>
    <source>
        <strain evidence="2 4">ANJLi2</strain>
        <strain evidence="3 5">MP601</strain>
    </source>
</reference>
<sequence>MKPKYFIIFSALFIAGTVNAQSVLKGTVYEAGKNNRMPNVFIRDDNNKRQITITDDKGNFEINTETGHTLIFDSPGYISDTLYVTNHAPKRVEMATKTITLHQVNVTSTRQSFDAHKEYPEVYTRSKVYPLSPSSWFSKDARDARRLKKYFKHEEEERHVDDVFNVTYVESLVPLRGQDLENFMTLYRPTYAFLKSNNGESLTVYINDSYKKFMALPADKRTLPSLPNTGKTLQ</sequence>
<dbReference type="Proteomes" id="UP000548326">
    <property type="component" value="Unassembled WGS sequence"/>
</dbReference>
<dbReference type="EMBL" id="JACHCA010000008">
    <property type="protein sequence ID" value="MBB6129076.1"/>
    <property type="molecule type" value="Genomic_DNA"/>
</dbReference>
<dbReference type="AlphaFoldDB" id="A0A1N7FCM8"/>
<name>A0A1N7FCM8_9SPHI</name>
<proteinExistence type="predicted"/>
<dbReference type="Pfam" id="PF13715">
    <property type="entry name" value="CarbopepD_reg_2"/>
    <property type="match status" value="1"/>
</dbReference>
<feature type="signal peptide" evidence="1">
    <location>
        <begin position="1"/>
        <end position="20"/>
    </location>
</feature>
<protein>
    <submittedName>
        <fullName evidence="3">Uncharacterized protein</fullName>
    </submittedName>
</protein>
<dbReference type="EMBL" id="JACHCB010000017">
    <property type="protein sequence ID" value="MBB6112256.1"/>
    <property type="molecule type" value="Genomic_DNA"/>
</dbReference>
<dbReference type="SUPFAM" id="SSF49464">
    <property type="entry name" value="Carboxypeptidase regulatory domain-like"/>
    <property type="match status" value="1"/>
</dbReference>
<comment type="caution">
    <text evidence="3">The sequence shown here is derived from an EMBL/GenBank/DDBJ whole genome shotgun (WGS) entry which is preliminary data.</text>
</comment>
<keyword evidence="4" id="KW-1185">Reference proteome</keyword>
<evidence type="ECO:0000313" key="2">
    <source>
        <dbReference type="EMBL" id="MBB6112256.1"/>
    </source>
</evidence>
<dbReference type="RefSeq" id="WP_076377443.1">
    <property type="nucleotide sequence ID" value="NZ_FTMG01000017.1"/>
</dbReference>
<organism evidence="3 5">
    <name type="scientific">Mucilaginibacter lappiensis</name>
    <dbReference type="NCBI Taxonomy" id="354630"/>
    <lineage>
        <taxon>Bacteria</taxon>
        <taxon>Pseudomonadati</taxon>
        <taxon>Bacteroidota</taxon>
        <taxon>Sphingobacteriia</taxon>
        <taxon>Sphingobacteriales</taxon>
        <taxon>Sphingobacteriaceae</taxon>
        <taxon>Mucilaginibacter</taxon>
    </lineage>
</organism>
<evidence type="ECO:0000313" key="4">
    <source>
        <dbReference type="Proteomes" id="UP000541583"/>
    </source>
</evidence>
<dbReference type="OrthoDB" id="1118857at2"/>
<evidence type="ECO:0000256" key="1">
    <source>
        <dbReference type="SAM" id="SignalP"/>
    </source>
</evidence>
<accession>A0A1N7FCM8</accession>
<feature type="chain" id="PRO_5044563189" evidence="1">
    <location>
        <begin position="21"/>
        <end position="234"/>
    </location>
</feature>
<dbReference type="InterPro" id="IPR008969">
    <property type="entry name" value="CarboxyPept-like_regulatory"/>
</dbReference>
<evidence type="ECO:0000313" key="5">
    <source>
        <dbReference type="Proteomes" id="UP000548326"/>
    </source>
</evidence>
<keyword evidence="1" id="KW-0732">Signal</keyword>